<organism evidence="2 3">
    <name type="scientific">Pseudogymnoascus destructans (strain ATCC MYA-4855 / 20631-21)</name>
    <name type="common">Bat white-nose syndrome fungus</name>
    <name type="synonym">Geomyces destructans</name>
    <dbReference type="NCBI Taxonomy" id="658429"/>
    <lineage>
        <taxon>Eukaryota</taxon>
        <taxon>Fungi</taxon>
        <taxon>Dikarya</taxon>
        <taxon>Ascomycota</taxon>
        <taxon>Pezizomycotina</taxon>
        <taxon>Leotiomycetes</taxon>
        <taxon>Thelebolales</taxon>
        <taxon>Thelebolaceae</taxon>
        <taxon>Pseudogymnoascus</taxon>
    </lineage>
</organism>
<evidence type="ECO:0000313" key="2">
    <source>
        <dbReference type="EMBL" id="ELR05514.1"/>
    </source>
</evidence>
<gene>
    <name evidence="2" type="ORF">GMDG_07436</name>
</gene>
<sequence>MASVSSVSSYPSSYTQREEILQRRHTPYIQTNTADCGETVEKRRASHSSTSNPALVQYWPSRRHVASAGHRQWRRPMKHETQFATCAASPPSSSSETIPFRART</sequence>
<feature type="region of interest" description="Disordered" evidence="1">
    <location>
        <begin position="81"/>
        <end position="104"/>
    </location>
</feature>
<keyword evidence="3" id="KW-1185">Reference proteome</keyword>
<dbReference type="HOGENOM" id="CLU_2251218_0_0_1"/>
<evidence type="ECO:0000313" key="3">
    <source>
        <dbReference type="Proteomes" id="UP000011064"/>
    </source>
</evidence>
<accession>L8FY91</accession>
<dbReference type="InParanoid" id="L8FY91"/>
<dbReference type="Proteomes" id="UP000011064">
    <property type="component" value="Unassembled WGS sequence"/>
</dbReference>
<dbReference type="EMBL" id="GL573392">
    <property type="protein sequence ID" value="ELR05514.1"/>
    <property type="molecule type" value="Genomic_DNA"/>
</dbReference>
<proteinExistence type="predicted"/>
<dbReference type="AlphaFoldDB" id="L8FY91"/>
<name>L8FY91_PSED2</name>
<feature type="compositionally biased region" description="Low complexity" evidence="1">
    <location>
        <begin position="1"/>
        <end position="14"/>
    </location>
</feature>
<dbReference type="VEuPathDB" id="FungiDB:GMDG_07436"/>
<protein>
    <submittedName>
        <fullName evidence="2">Uncharacterized protein</fullName>
    </submittedName>
</protein>
<feature type="region of interest" description="Disordered" evidence="1">
    <location>
        <begin position="1"/>
        <end position="26"/>
    </location>
</feature>
<evidence type="ECO:0000256" key="1">
    <source>
        <dbReference type="SAM" id="MobiDB-lite"/>
    </source>
</evidence>
<reference evidence="3" key="1">
    <citation type="submission" date="2010-09" db="EMBL/GenBank/DDBJ databases">
        <title>The genome sequence of Geomyces destructans 20631-21.</title>
        <authorList>
            <consortium name="The Broad Institute Genome Sequencing Platform"/>
            <person name="Cuomo C.A."/>
            <person name="Blehert D.S."/>
            <person name="Lorch J.M."/>
            <person name="Young S.K."/>
            <person name="Zeng Q."/>
            <person name="Gargeya S."/>
            <person name="Fitzgerald M."/>
            <person name="Haas B."/>
            <person name="Abouelleil A."/>
            <person name="Alvarado L."/>
            <person name="Arachchi H.M."/>
            <person name="Berlin A."/>
            <person name="Brown A."/>
            <person name="Chapman S.B."/>
            <person name="Chen Z."/>
            <person name="Dunbar C."/>
            <person name="Freedman E."/>
            <person name="Gearin G."/>
            <person name="Gellesch M."/>
            <person name="Goldberg J."/>
            <person name="Griggs A."/>
            <person name="Gujja S."/>
            <person name="Heiman D."/>
            <person name="Howarth C."/>
            <person name="Larson L."/>
            <person name="Lui A."/>
            <person name="MacDonald P.J.P."/>
            <person name="Montmayeur A."/>
            <person name="Murphy C."/>
            <person name="Neiman D."/>
            <person name="Pearson M."/>
            <person name="Priest M."/>
            <person name="Roberts A."/>
            <person name="Saif S."/>
            <person name="Shea T."/>
            <person name="Shenoy N."/>
            <person name="Sisk P."/>
            <person name="Stolte C."/>
            <person name="Sykes S."/>
            <person name="Wortman J."/>
            <person name="Nusbaum C."/>
            <person name="Birren B."/>
        </authorList>
    </citation>
    <scope>NUCLEOTIDE SEQUENCE [LARGE SCALE GENOMIC DNA]</scope>
    <source>
        <strain evidence="3">ATCC MYA-4855 / 20631-21</strain>
    </source>
</reference>